<comment type="subcellular location">
    <subcellularLocation>
        <location evidence="1 16">Nucleus</location>
    </subcellularLocation>
</comment>
<dbReference type="Gene3D" id="1.10.10.10">
    <property type="entry name" value="Winged helix-like DNA-binding domain superfamily/Winged helix DNA-binding domain"/>
    <property type="match status" value="1"/>
</dbReference>
<feature type="compositionally biased region" description="Basic and acidic residues" evidence="17">
    <location>
        <begin position="447"/>
        <end position="468"/>
    </location>
</feature>
<dbReference type="Pfam" id="PF01853">
    <property type="entry name" value="MOZ_SAS"/>
    <property type="match status" value="1"/>
</dbReference>
<dbReference type="RefSeq" id="XP_025598025.1">
    <property type="nucleotide sequence ID" value="XM_025740593.1"/>
</dbReference>
<feature type="region of interest" description="Disordered" evidence="17">
    <location>
        <begin position="225"/>
        <end position="502"/>
    </location>
</feature>
<feature type="compositionally biased region" description="Basic residues" evidence="17">
    <location>
        <begin position="403"/>
        <end position="415"/>
    </location>
</feature>
<evidence type="ECO:0000256" key="10">
    <source>
        <dbReference type="ARBA" id="ARBA00022990"/>
    </source>
</evidence>
<dbReference type="InterPro" id="IPR019787">
    <property type="entry name" value="Znf_PHD-finger"/>
</dbReference>
<dbReference type="InterPro" id="IPR011011">
    <property type="entry name" value="Znf_FYVE_PHD"/>
</dbReference>
<comment type="similarity">
    <text evidence="2 16">Belongs to the MYST (SAS/MOZ) family.</text>
</comment>
<feature type="region of interest" description="Disordered" evidence="17">
    <location>
        <begin position="521"/>
        <end position="574"/>
    </location>
</feature>
<accession>A0A316Z909</accession>
<feature type="compositionally biased region" description="Low complexity" evidence="17">
    <location>
        <begin position="55"/>
        <end position="94"/>
    </location>
</feature>
<dbReference type="SMART" id="SM00249">
    <property type="entry name" value="PHD"/>
    <property type="match status" value="2"/>
</dbReference>
<feature type="compositionally biased region" description="Basic and acidic residues" evidence="17">
    <location>
        <begin position="308"/>
        <end position="320"/>
    </location>
</feature>
<evidence type="ECO:0000256" key="9">
    <source>
        <dbReference type="ARBA" id="ARBA00022853"/>
    </source>
</evidence>
<dbReference type="InterPro" id="IPR016181">
    <property type="entry name" value="Acyl_CoA_acyltransferase"/>
</dbReference>
<evidence type="ECO:0000256" key="11">
    <source>
        <dbReference type="ARBA" id="ARBA00023015"/>
    </source>
</evidence>
<sequence length="1092" mass="115283">MPALARAPRLQSASGSEFSFPASDDDESLVDSLVSPAKRALEPVRASKRRRAERAPAAASAVAGPSGSTSKSASASASASTSGGPRSRSSTAGAPRRKARPDVMCAFCGATAKMGPRAGAEGMLSCAECGSSGHPTCMQWPRNSRKALVTREYEWKCMECKTCEICALQGDDTKLMFCDRCDRGWHLYCLNPPLAKPPRGLWTCPTCTQLGDHVSKVLTASASNRGVGAQATPGHSARSSPLASSYGVWESGAGESKYPGPMRASSPRPSHAASGSSPQTAAAMRAKGSAAKAGRSAATLGKGRRERKRTDPEKSFEVHTRASSSSAPGSPAPTPGASRKGARKDETPLQSRGKRAAASTSQRKSRALQQLTVLSSSSSDEEQDAEAESDDDPLDVLPPGSAKARKRKAGKHAAARPRLASETPSEEEVESEEEEPFGGILVGAEADTSKTKPMPEDVARFEASKRAAEGQLGGEVASLPGTSSGRVPKRPGLASSSSAAAGYFTGSPWAGTGSVSEASRRAALGPAAAPPASPSLHPLPGTGGSLAMPATPATPGTPGMPASALPPSAVAGSSSARAAESGTALPIKTIRFADFDIDTWFQAPYPEEYSLVPDGRLWICEHCLKYMKSRFVAIRHRTKCKQRHPPGDEIYRDGNVSIFEVDGRKNKIYCQNICLLAKMFLDHKTLYYDVEPFLFYVVTETDGAGAHFVGYFSKEKRSPMSYNVSCIMTLPIRQRRGWGNFLIDFSYLLSKKEGRAGSPEKPLSDLGLLSYRNYWTLAVFYFLAQAPSRITFDDISKGTAMTHEDIFYVLREQDMITVHDPSRARSAGSPTAAAGTGAAGVAHSSRDRSRRGRPRSGGAAASRAALKQRDKEAALAVPDEYDIHWDRAYVLAHLKNYETKGYLKIKPERLHWTPFLVSRSFAAAAAMAGADEASGLGLSLSLDAVAPLAALRTGPTSPQPKPSAASEHMTSPAQPVSGPSSPRIVLKHSTSPLVRRNAGAPAGSPTPGAAPRVLRNSPAQPRVIVPAPSAVPAAVPSELAVKQTQEEEEEVAAARELGVELRAAAPNGAAPAEEMDIDTDAEGEEDPDAPLH</sequence>
<dbReference type="EMBL" id="KZ819294">
    <property type="protein sequence ID" value="PWN97746.1"/>
    <property type="molecule type" value="Genomic_DNA"/>
</dbReference>
<protein>
    <recommendedName>
        <fullName evidence="3 16">Histone acetyltransferase</fullName>
        <ecNumber evidence="3 16">2.3.1.48</ecNumber>
    </recommendedName>
</protein>
<dbReference type="Gene3D" id="3.30.40.10">
    <property type="entry name" value="Zinc/RING finger domain, C3HC4 (zinc finger)"/>
    <property type="match status" value="1"/>
</dbReference>
<comment type="catalytic activity">
    <reaction evidence="16">
        <text>L-lysyl-[protein] + acetyl-CoA = N(6)-acetyl-L-lysyl-[protein] + CoA + H(+)</text>
        <dbReference type="Rhea" id="RHEA:45948"/>
        <dbReference type="Rhea" id="RHEA-COMP:9752"/>
        <dbReference type="Rhea" id="RHEA-COMP:10731"/>
        <dbReference type="ChEBI" id="CHEBI:15378"/>
        <dbReference type="ChEBI" id="CHEBI:29969"/>
        <dbReference type="ChEBI" id="CHEBI:57287"/>
        <dbReference type="ChEBI" id="CHEBI:57288"/>
        <dbReference type="ChEBI" id="CHEBI:61930"/>
        <dbReference type="EC" id="2.3.1.48"/>
    </reaction>
</comment>
<evidence type="ECO:0000256" key="3">
    <source>
        <dbReference type="ARBA" id="ARBA00013184"/>
    </source>
</evidence>
<evidence type="ECO:0000256" key="7">
    <source>
        <dbReference type="ARBA" id="ARBA00022771"/>
    </source>
</evidence>
<evidence type="ECO:0000256" key="6">
    <source>
        <dbReference type="ARBA" id="ARBA00022737"/>
    </source>
</evidence>
<keyword evidence="8" id="KW-0862">Zinc</keyword>
<evidence type="ECO:0000256" key="5">
    <source>
        <dbReference type="ARBA" id="ARBA00022723"/>
    </source>
</evidence>
<evidence type="ECO:0000313" key="21">
    <source>
        <dbReference type="Proteomes" id="UP000245946"/>
    </source>
</evidence>
<keyword evidence="13 16" id="KW-0539">Nucleus</keyword>
<evidence type="ECO:0000259" key="18">
    <source>
        <dbReference type="PROSITE" id="PS50016"/>
    </source>
</evidence>
<dbReference type="GO" id="GO:0031507">
    <property type="term" value="P:heterochromatin formation"/>
    <property type="evidence" value="ECO:0007669"/>
    <property type="project" value="UniProtKB-ARBA"/>
</dbReference>
<feature type="compositionally biased region" description="Acidic residues" evidence="17">
    <location>
        <begin position="424"/>
        <end position="436"/>
    </location>
</feature>
<dbReference type="GeneID" id="37268139"/>
<dbReference type="FunFam" id="3.30.40.10:FF:000005">
    <property type="entry name" value="zinc finger protein isoform X1"/>
    <property type="match status" value="1"/>
</dbReference>
<dbReference type="GO" id="GO:1990467">
    <property type="term" value="C:NuA3a histone acetyltransferase complex"/>
    <property type="evidence" value="ECO:0007669"/>
    <property type="project" value="TreeGrafter"/>
</dbReference>
<feature type="compositionally biased region" description="Low complexity" evidence="17">
    <location>
        <begin position="264"/>
        <end position="298"/>
    </location>
</feature>
<dbReference type="Pfam" id="PF00628">
    <property type="entry name" value="PHD"/>
    <property type="match status" value="2"/>
</dbReference>
<evidence type="ECO:0000256" key="13">
    <source>
        <dbReference type="ARBA" id="ARBA00023242"/>
    </source>
</evidence>
<evidence type="ECO:0000256" key="4">
    <source>
        <dbReference type="ARBA" id="ARBA00022679"/>
    </source>
</evidence>
<feature type="compositionally biased region" description="Low complexity" evidence="17">
    <location>
        <begin position="998"/>
        <end position="1011"/>
    </location>
</feature>
<dbReference type="InterPro" id="IPR040706">
    <property type="entry name" value="Zf-MYST"/>
</dbReference>
<keyword evidence="12" id="KW-0804">Transcription</keyword>
<feature type="compositionally biased region" description="Low complexity" evidence="17">
    <location>
        <begin position="824"/>
        <end position="840"/>
    </location>
</feature>
<feature type="domain" description="MYST-type HAT" evidence="19">
    <location>
        <begin position="582"/>
        <end position="914"/>
    </location>
</feature>
<feature type="active site" description="Proton donor/acceptor" evidence="14">
    <location>
        <position position="760"/>
    </location>
</feature>
<keyword evidence="21" id="KW-1185">Reference proteome</keyword>
<name>A0A316Z909_9BASI</name>
<feature type="region of interest" description="Disordered" evidence="17">
    <location>
        <begin position="821"/>
        <end position="864"/>
    </location>
</feature>
<dbReference type="Gene3D" id="3.40.630.30">
    <property type="match status" value="1"/>
</dbReference>
<evidence type="ECO:0000256" key="1">
    <source>
        <dbReference type="ARBA" id="ARBA00004123"/>
    </source>
</evidence>
<dbReference type="EC" id="2.3.1.48" evidence="3 16"/>
<keyword evidence="6" id="KW-0677">Repeat</keyword>
<evidence type="ECO:0000256" key="8">
    <source>
        <dbReference type="ARBA" id="ARBA00022833"/>
    </source>
</evidence>
<dbReference type="SUPFAM" id="SSF57903">
    <property type="entry name" value="FYVE/PHD zinc finger"/>
    <property type="match status" value="2"/>
</dbReference>
<evidence type="ECO:0000256" key="17">
    <source>
        <dbReference type="SAM" id="MobiDB-lite"/>
    </source>
</evidence>
<dbReference type="FunFam" id="3.40.630.30:FF:000001">
    <property type="entry name" value="Histone acetyltransferase"/>
    <property type="match status" value="1"/>
</dbReference>
<feature type="compositionally biased region" description="Acidic residues" evidence="17">
    <location>
        <begin position="1073"/>
        <end position="1092"/>
    </location>
</feature>
<dbReference type="SUPFAM" id="SSF55729">
    <property type="entry name" value="Acyl-CoA N-acyltransferases (Nat)"/>
    <property type="match status" value="1"/>
</dbReference>
<feature type="region of interest" description="Disordered" evidence="17">
    <location>
        <begin position="1"/>
        <end position="97"/>
    </location>
</feature>
<feature type="compositionally biased region" description="Low complexity" evidence="17">
    <location>
        <begin position="321"/>
        <end position="339"/>
    </location>
</feature>
<feature type="region of interest" description="Disordered" evidence="17">
    <location>
        <begin position="951"/>
        <end position="1014"/>
    </location>
</feature>
<evidence type="ECO:0000256" key="2">
    <source>
        <dbReference type="ARBA" id="ARBA00010107"/>
    </source>
</evidence>
<keyword evidence="9" id="KW-0156">Chromatin regulator</keyword>
<dbReference type="FunFam" id="3.30.60.60:FF:000001">
    <property type="entry name" value="Histone acetyltransferase"/>
    <property type="match status" value="1"/>
</dbReference>
<dbReference type="GO" id="GO:0006357">
    <property type="term" value="P:regulation of transcription by RNA polymerase II"/>
    <property type="evidence" value="ECO:0007669"/>
    <property type="project" value="TreeGrafter"/>
</dbReference>
<dbReference type="InterPro" id="IPR013083">
    <property type="entry name" value="Znf_RING/FYVE/PHD"/>
</dbReference>
<dbReference type="CDD" id="cd15526">
    <property type="entry name" value="PHD1_MOZ_d4"/>
    <property type="match status" value="1"/>
</dbReference>
<dbReference type="GO" id="GO:0003682">
    <property type="term" value="F:chromatin binding"/>
    <property type="evidence" value="ECO:0007669"/>
    <property type="project" value="TreeGrafter"/>
</dbReference>
<feature type="compositionally biased region" description="Acidic residues" evidence="17">
    <location>
        <begin position="379"/>
        <end position="394"/>
    </location>
</feature>
<dbReference type="InterPro" id="IPR036388">
    <property type="entry name" value="WH-like_DNA-bd_sf"/>
</dbReference>
<feature type="domain" description="PHD-type" evidence="18">
    <location>
        <begin position="160"/>
        <end position="210"/>
    </location>
</feature>
<keyword evidence="4" id="KW-0808">Transferase</keyword>
<gene>
    <name evidence="20" type="ORF">FA09DRAFT_308997</name>
</gene>
<dbReference type="GO" id="GO:0004402">
    <property type="term" value="F:histone acetyltransferase activity"/>
    <property type="evidence" value="ECO:0007669"/>
    <property type="project" value="InterPro"/>
</dbReference>
<dbReference type="GO" id="GO:0005634">
    <property type="term" value="C:nucleus"/>
    <property type="evidence" value="ECO:0007669"/>
    <property type="project" value="UniProtKB-SubCell"/>
</dbReference>
<proteinExistence type="inferred from homology"/>
<evidence type="ECO:0000313" key="20">
    <source>
        <dbReference type="EMBL" id="PWN97746.1"/>
    </source>
</evidence>
<feature type="compositionally biased region" description="Low complexity" evidence="17">
    <location>
        <begin position="547"/>
        <end position="574"/>
    </location>
</feature>
<dbReference type="PANTHER" id="PTHR10615">
    <property type="entry name" value="HISTONE ACETYLTRANSFERASE"/>
    <property type="match status" value="1"/>
</dbReference>
<dbReference type="InterPro" id="IPR050603">
    <property type="entry name" value="MYST_HAT"/>
</dbReference>
<dbReference type="AlphaFoldDB" id="A0A316Z909"/>
<dbReference type="PROSITE" id="PS50016">
    <property type="entry name" value="ZF_PHD_2"/>
    <property type="match status" value="2"/>
</dbReference>
<organism evidence="20 21">
    <name type="scientific">Tilletiopsis washingtonensis</name>
    <dbReference type="NCBI Taxonomy" id="58919"/>
    <lineage>
        <taxon>Eukaryota</taxon>
        <taxon>Fungi</taxon>
        <taxon>Dikarya</taxon>
        <taxon>Basidiomycota</taxon>
        <taxon>Ustilaginomycotina</taxon>
        <taxon>Exobasidiomycetes</taxon>
        <taxon>Entylomatales</taxon>
        <taxon>Entylomatales incertae sedis</taxon>
        <taxon>Tilletiopsis</taxon>
    </lineage>
</organism>
<dbReference type="PROSITE" id="PS51726">
    <property type="entry name" value="MYST_HAT"/>
    <property type="match status" value="1"/>
</dbReference>
<dbReference type="InterPro" id="IPR002717">
    <property type="entry name" value="HAT_MYST-type"/>
</dbReference>
<keyword evidence="5" id="KW-0479">Metal-binding</keyword>
<feature type="region of interest" description="Disordered" evidence="17">
    <location>
        <begin position="1062"/>
        <end position="1092"/>
    </location>
</feature>
<dbReference type="STRING" id="58919.A0A316Z909"/>
<feature type="compositionally biased region" description="Polar residues" evidence="17">
    <location>
        <begin position="968"/>
        <end position="980"/>
    </location>
</feature>
<dbReference type="GO" id="GO:0008270">
    <property type="term" value="F:zinc ion binding"/>
    <property type="evidence" value="ECO:0007669"/>
    <property type="project" value="UniProtKB-KW"/>
</dbReference>
<keyword evidence="10" id="KW-0007">Acetylation</keyword>
<keyword evidence="7 15" id="KW-0863">Zinc-finger</keyword>
<dbReference type="Gene3D" id="3.30.60.60">
    <property type="entry name" value="N-acetyl transferase-like"/>
    <property type="match status" value="1"/>
</dbReference>
<feature type="compositionally biased region" description="Polar residues" evidence="17">
    <location>
        <begin position="358"/>
        <end position="374"/>
    </location>
</feature>
<dbReference type="InterPro" id="IPR001965">
    <property type="entry name" value="Znf_PHD"/>
</dbReference>
<evidence type="ECO:0000256" key="16">
    <source>
        <dbReference type="RuleBase" id="RU361211"/>
    </source>
</evidence>
<evidence type="ECO:0000256" key="14">
    <source>
        <dbReference type="PIRSR" id="PIRSR602717-51"/>
    </source>
</evidence>
<dbReference type="GO" id="GO:0003712">
    <property type="term" value="F:transcription coregulator activity"/>
    <property type="evidence" value="ECO:0007669"/>
    <property type="project" value="TreeGrafter"/>
</dbReference>
<keyword evidence="11" id="KW-0805">Transcription regulation</keyword>
<evidence type="ECO:0000259" key="19">
    <source>
        <dbReference type="PROSITE" id="PS51726"/>
    </source>
</evidence>
<reference evidence="20 21" key="1">
    <citation type="journal article" date="2018" name="Mol. Biol. Evol.">
        <title>Broad Genomic Sampling Reveals a Smut Pathogenic Ancestry of the Fungal Clade Ustilaginomycotina.</title>
        <authorList>
            <person name="Kijpornyongpan T."/>
            <person name="Mondo S.J."/>
            <person name="Barry K."/>
            <person name="Sandor L."/>
            <person name="Lee J."/>
            <person name="Lipzen A."/>
            <person name="Pangilinan J."/>
            <person name="LaButti K."/>
            <person name="Hainaut M."/>
            <person name="Henrissat B."/>
            <person name="Grigoriev I.V."/>
            <person name="Spatafora J.W."/>
            <person name="Aime M.C."/>
        </authorList>
    </citation>
    <scope>NUCLEOTIDE SEQUENCE [LARGE SCALE GENOMIC DNA]</scope>
    <source>
        <strain evidence="20 21">MCA 4186</strain>
    </source>
</reference>
<feature type="compositionally biased region" description="Low complexity" evidence="17">
    <location>
        <begin position="1062"/>
        <end position="1072"/>
    </location>
</feature>
<dbReference type="Proteomes" id="UP000245946">
    <property type="component" value="Unassembled WGS sequence"/>
</dbReference>
<dbReference type="PANTHER" id="PTHR10615:SF161">
    <property type="entry name" value="HISTONE ACETYLTRANSFERASE KAT7"/>
    <property type="match status" value="1"/>
</dbReference>
<feature type="domain" description="PHD-type" evidence="18">
    <location>
        <begin position="102"/>
        <end position="163"/>
    </location>
</feature>
<evidence type="ECO:0000256" key="12">
    <source>
        <dbReference type="ARBA" id="ARBA00023163"/>
    </source>
</evidence>
<dbReference type="Pfam" id="PF17772">
    <property type="entry name" value="zf-MYST"/>
    <property type="match status" value="1"/>
</dbReference>
<dbReference type="OrthoDB" id="787137at2759"/>
<evidence type="ECO:0000256" key="15">
    <source>
        <dbReference type="PROSITE-ProRule" id="PRU00146"/>
    </source>
</evidence>